<feature type="region of interest" description="Disordered" evidence="2">
    <location>
        <begin position="170"/>
        <end position="244"/>
    </location>
</feature>
<feature type="compositionally biased region" description="Low complexity" evidence="2">
    <location>
        <begin position="193"/>
        <end position="206"/>
    </location>
</feature>
<protein>
    <recommendedName>
        <fullName evidence="5">Aminotransferase class I/classII domain-containing protein</fullName>
    </recommendedName>
</protein>
<keyword evidence="4" id="KW-1185">Reference proteome</keyword>
<evidence type="ECO:0008006" key="5">
    <source>
        <dbReference type="Google" id="ProtNLM"/>
    </source>
</evidence>
<evidence type="ECO:0000256" key="2">
    <source>
        <dbReference type="SAM" id="MobiDB-lite"/>
    </source>
</evidence>
<evidence type="ECO:0000313" key="3">
    <source>
        <dbReference type="EMBL" id="KAE9279124.1"/>
    </source>
</evidence>
<name>A0A6A4BUV5_9STRA</name>
<feature type="coiled-coil region" evidence="1">
    <location>
        <begin position="43"/>
        <end position="70"/>
    </location>
</feature>
<evidence type="ECO:0000256" key="1">
    <source>
        <dbReference type="SAM" id="Coils"/>
    </source>
</evidence>
<proteinExistence type="predicted"/>
<dbReference type="AlphaFoldDB" id="A0A6A4BUV5"/>
<reference evidence="3 4" key="1">
    <citation type="submission" date="2018-08" db="EMBL/GenBank/DDBJ databases">
        <title>Genomic investigation of the strawberry pathogen Phytophthora fragariae indicates pathogenicity is determined by transcriptional variation in three key races.</title>
        <authorList>
            <person name="Adams T.M."/>
            <person name="Armitage A.D."/>
            <person name="Sobczyk M.K."/>
            <person name="Bates H.J."/>
            <person name="Dunwell J.M."/>
            <person name="Nellist C.F."/>
            <person name="Harrison R.J."/>
        </authorList>
    </citation>
    <scope>NUCLEOTIDE SEQUENCE [LARGE SCALE GENOMIC DNA]</scope>
    <source>
        <strain evidence="3 4">SCRP333</strain>
    </source>
</reference>
<sequence>MGAMKEDLQAFQRLYHESSADLNRLWAVHVASTDDLIQTVRDRDTARADVDRLRGDLSDLRTELAAAKNSRETPAKQLAESARRLRDLEHSNRVFCGSGMPLVTTTGGGGGVADASDADSDSDAGSGSQGSVGSGGKEASDAKSNSDEEEDEDTAEVANDLLEAQTLQALAQSRSAERRRRRASPRRGPGSGAPPDGSDGSGSDADPTPRPAPNVDSSGGPSAPPSRRSAGSSAPDPMKPVAPFARGELCIPGRTQAHAMFQREVDPWLADQISDKAMVTMLINVLFPVLPTRPGWLFPRIAPADRRQYTPQDYCVDLITEDNVCNLAKKHGVPVHSGKPGYNLPAFLRIAIRSPKQTAVLHRVEAAVRRVPDGAHPMGTLANAAFISDSAISPAAYNSDSNENNSRPEVCTATEMNEMKKQFEQQAHEIGALKQ</sequence>
<feature type="region of interest" description="Disordered" evidence="2">
    <location>
        <begin position="106"/>
        <end position="155"/>
    </location>
</feature>
<feature type="compositionally biased region" description="Gly residues" evidence="2">
    <location>
        <begin position="127"/>
        <end position="136"/>
    </location>
</feature>
<accession>A0A6A4BUV5</accession>
<dbReference type="EMBL" id="QXFT01004257">
    <property type="protein sequence ID" value="KAE9279124.1"/>
    <property type="molecule type" value="Genomic_DNA"/>
</dbReference>
<dbReference type="Proteomes" id="UP000434957">
    <property type="component" value="Unassembled WGS sequence"/>
</dbReference>
<gene>
    <name evidence="3" type="ORF">PR003_g28316</name>
</gene>
<organism evidence="3 4">
    <name type="scientific">Phytophthora rubi</name>
    <dbReference type="NCBI Taxonomy" id="129364"/>
    <lineage>
        <taxon>Eukaryota</taxon>
        <taxon>Sar</taxon>
        <taxon>Stramenopiles</taxon>
        <taxon>Oomycota</taxon>
        <taxon>Peronosporomycetes</taxon>
        <taxon>Peronosporales</taxon>
        <taxon>Peronosporaceae</taxon>
        <taxon>Phytophthora</taxon>
    </lineage>
</organism>
<evidence type="ECO:0000313" key="4">
    <source>
        <dbReference type="Proteomes" id="UP000434957"/>
    </source>
</evidence>
<comment type="caution">
    <text evidence="3">The sequence shown here is derived from an EMBL/GenBank/DDBJ whole genome shotgun (WGS) entry which is preliminary data.</text>
</comment>
<feature type="compositionally biased region" description="Low complexity" evidence="2">
    <location>
        <begin position="216"/>
        <end position="236"/>
    </location>
</feature>
<keyword evidence="1" id="KW-0175">Coiled coil</keyword>